<keyword evidence="8" id="KW-1185">Reference proteome</keyword>
<sequence>MLFKTPLAIAVAISAVSASPIERETKRAVLPLRRNINVSSIKNIVQKGHDRIAAINGATSLVEKRASSGVVTNEDVTYVAPVVIGGKSWELIVDTGSSNTWCGAQTSCEKTTTGTSTGNKVSVSYGSGSFSGTEYTDTVSFAGLTVKSQSIGAASSATGFSGVDGIIGFGPVGLTAGTVASTSSVPTFMDNLKSQGSITTEVLGVSFKPESGSDTDDANGELTLGGVDTTKYTGTLTYFSRLTSGTASSYWGLSIAKFSYGSTTLLSSATGIIDTGTTLIYIPTSAYNAFLSAAGGKTDASSGLAVFTTKPTSNFGITFGSTTYTLTPAQYLVPTAQYANFGLTSGKYYAWINDGGSSGVNTIIGQKFLENYYSVYDTTNSRIGFATAA</sequence>
<dbReference type="PANTHER" id="PTHR47966:SF51">
    <property type="entry name" value="BETA-SITE APP-CLEAVING ENZYME, ISOFORM A-RELATED"/>
    <property type="match status" value="1"/>
</dbReference>
<dbReference type="InterPro" id="IPR001969">
    <property type="entry name" value="Aspartic_peptidase_AS"/>
</dbReference>
<keyword evidence="4" id="KW-0645">Protease</keyword>
<comment type="similarity">
    <text evidence="1 4">Belongs to the peptidase A1 family.</text>
</comment>
<dbReference type="Proteomes" id="UP000664132">
    <property type="component" value="Unassembled WGS sequence"/>
</dbReference>
<dbReference type="InterPro" id="IPR021109">
    <property type="entry name" value="Peptidase_aspartic_dom_sf"/>
</dbReference>
<organism evidence="7 8">
    <name type="scientific">Cadophora malorum</name>
    <dbReference type="NCBI Taxonomy" id="108018"/>
    <lineage>
        <taxon>Eukaryota</taxon>
        <taxon>Fungi</taxon>
        <taxon>Dikarya</taxon>
        <taxon>Ascomycota</taxon>
        <taxon>Pezizomycotina</taxon>
        <taxon>Leotiomycetes</taxon>
        <taxon>Helotiales</taxon>
        <taxon>Ploettnerulaceae</taxon>
        <taxon>Cadophora</taxon>
    </lineage>
</organism>
<feature type="signal peptide" evidence="5">
    <location>
        <begin position="1"/>
        <end position="18"/>
    </location>
</feature>
<gene>
    <name evidence="7" type="ORF">IFR04_012518</name>
</gene>
<dbReference type="PRINTS" id="PR00792">
    <property type="entry name" value="PEPSIN"/>
</dbReference>
<dbReference type="CDD" id="cd05471">
    <property type="entry name" value="pepsin_like"/>
    <property type="match status" value="1"/>
</dbReference>
<evidence type="ECO:0000256" key="2">
    <source>
        <dbReference type="ARBA" id="ARBA00022750"/>
    </source>
</evidence>
<dbReference type="PANTHER" id="PTHR47966">
    <property type="entry name" value="BETA-SITE APP-CLEAVING ENZYME, ISOFORM A-RELATED"/>
    <property type="match status" value="1"/>
</dbReference>
<protein>
    <recommendedName>
        <fullName evidence="6">Peptidase A1 domain-containing protein</fullName>
    </recommendedName>
</protein>
<feature type="active site" evidence="3">
    <location>
        <position position="94"/>
    </location>
</feature>
<evidence type="ECO:0000256" key="3">
    <source>
        <dbReference type="PIRSR" id="PIRSR601461-1"/>
    </source>
</evidence>
<dbReference type="AlphaFoldDB" id="A0A8H7W246"/>
<evidence type="ECO:0000256" key="1">
    <source>
        <dbReference type="ARBA" id="ARBA00007447"/>
    </source>
</evidence>
<reference evidence="7" key="1">
    <citation type="submission" date="2021-02" db="EMBL/GenBank/DDBJ databases">
        <title>Genome sequence Cadophora malorum strain M34.</title>
        <authorList>
            <person name="Stefanovic E."/>
            <person name="Vu D."/>
            <person name="Scully C."/>
            <person name="Dijksterhuis J."/>
            <person name="Roader J."/>
            <person name="Houbraken J."/>
        </authorList>
    </citation>
    <scope>NUCLEOTIDE SEQUENCE</scope>
    <source>
        <strain evidence="7">M34</strain>
    </source>
</reference>
<feature type="active site" evidence="3">
    <location>
        <position position="274"/>
    </location>
</feature>
<dbReference type="InterPro" id="IPR034164">
    <property type="entry name" value="Pepsin-like_dom"/>
</dbReference>
<comment type="caution">
    <text evidence="7">The sequence shown here is derived from an EMBL/GenBank/DDBJ whole genome shotgun (WGS) entry which is preliminary data.</text>
</comment>
<feature type="domain" description="Peptidase A1" evidence="6">
    <location>
        <begin position="78"/>
        <end position="386"/>
    </location>
</feature>
<keyword evidence="2 4" id="KW-0064">Aspartyl protease</keyword>
<accession>A0A8H7W246</accession>
<dbReference type="GO" id="GO:0006508">
    <property type="term" value="P:proteolysis"/>
    <property type="evidence" value="ECO:0007669"/>
    <property type="project" value="UniProtKB-KW"/>
</dbReference>
<evidence type="ECO:0000313" key="8">
    <source>
        <dbReference type="Proteomes" id="UP000664132"/>
    </source>
</evidence>
<dbReference type="PROSITE" id="PS51767">
    <property type="entry name" value="PEPTIDASE_A1"/>
    <property type="match status" value="1"/>
</dbReference>
<dbReference type="InterPro" id="IPR033121">
    <property type="entry name" value="PEPTIDASE_A1"/>
</dbReference>
<evidence type="ECO:0000259" key="6">
    <source>
        <dbReference type="PROSITE" id="PS51767"/>
    </source>
</evidence>
<name>A0A8H7W246_9HELO</name>
<dbReference type="GO" id="GO:0004190">
    <property type="term" value="F:aspartic-type endopeptidase activity"/>
    <property type="evidence" value="ECO:0007669"/>
    <property type="project" value="UniProtKB-KW"/>
</dbReference>
<dbReference type="Gene3D" id="2.40.70.10">
    <property type="entry name" value="Acid Proteases"/>
    <property type="match status" value="2"/>
</dbReference>
<proteinExistence type="inferred from homology"/>
<dbReference type="SUPFAM" id="SSF50630">
    <property type="entry name" value="Acid proteases"/>
    <property type="match status" value="1"/>
</dbReference>
<dbReference type="InterPro" id="IPR001461">
    <property type="entry name" value="Aspartic_peptidase_A1"/>
</dbReference>
<keyword evidence="4" id="KW-0378">Hydrolase</keyword>
<evidence type="ECO:0000256" key="5">
    <source>
        <dbReference type="SAM" id="SignalP"/>
    </source>
</evidence>
<dbReference type="OrthoDB" id="660550at2759"/>
<evidence type="ECO:0000256" key="4">
    <source>
        <dbReference type="RuleBase" id="RU000454"/>
    </source>
</evidence>
<evidence type="ECO:0000313" key="7">
    <source>
        <dbReference type="EMBL" id="KAG4414340.1"/>
    </source>
</evidence>
<dbReference type="PROSITE" id="PS00141">
    <property type="entry name" value="ASP_PROTEASE"/>
    <property type="match status" value="1"/>
</dbReference>
<dbReference type="Pfam" id="PF00026">
    <property type="entry name" value="Asp"/>
    <property type="match status" value="1"/>
</dbReference>
<keyword evidence="5" id="KW-0732">Signal</keyword>
<feature type="chain" id="PRO_5034396360" description="Peptidase A1 domain-containing protein" evidence="5">
    <location>
        <begin position="19"/>
        <end position="389"/>
    </location>
</feature>
<dbReference type="EMBL" id="JAFJYH010000269">
    <property type="protein sequence ID" value="KAG4414340.1"/>
    <property type="molecule type" value="Genomic_DNA"/>
</dbReference>